<dbReference type="InterPro" id="IPR052566">
    <property type="entry name" value="Non-lysos_glucosylceramidase"/>
</dbReference>
<dbReference type="PANTHER" id="PTHR12654">
    <property type="entry name" value="BILE ACID BETA-GLUCOSIDASE-RELATED"/>
    <property type="match status" value="1"/>
</dbReference>
<proteinExistence type="predicted"/>
<dbReference type="InterPro" id="IPR024462">
    <property type="entry name" value="GH116_N"/>
</dbReference>
<evidence type="ECO:0000313" key="4">
    <source>
        <dbReference type="Proteomes" id="UP001225316"/>
    </source>
</evidence>
<comment type="caution">
    <text evidence="3">The sequence shown here is derived from an EMBL/GenBank/DDBJ whole genome shotgun (WGS) entry which is preliminary data.</text>
</comment>
<dbReference type="InterPro" id="IPR006311">
    <property type="entry name" value="TAT_signal"/>
</dbReference>
<evidence type="ECO:0000313" key="3">
    <source>
        <dbReference type="EMBL" id="MDQ8208232.1"/>
    </source>
</evidence>
<dbReference type="Proteomes" id="UP001225316">
    <property type="component" value="Unassembled WGS sequence"/>
</dbReference>
<dbReference type="GO" id="GO:0016787">
    <property type="term" value="F:hydrolase activity"/>
    <property type="evidence" value="ECO:0007669"/>
    <property type="project" value="UniProtKB-KW"/>
</dbReference>
<accession>A0ABU1AXA6</accession>
<dbReference type="InterPro" id="IPR012341">
    <property type="entry name" value="6hp_glycosidase-like_sf"/>
</dbReference>
<name>A0ABU1AXA6_9BACT</name>
<dbReference type="Pfam" id="PF04685">
    <property type="entry name" value="DUF608"/>
    <property type="match status" value="1"/>
</dbReference>
<feature type="domain" description="Glycosyl-hydrolase family 116 N-terminal" evidence="2">
    <location>
        <begin position="81"/>
        <end position="357"/>
    </location>
</feature>
<keyword evidence="4" id="KW-1185">Reference proteome</keyword>
<organism evidence="3 4">
    <name type="scientific">Thalassobacterium maritimum</name>
    <dbReference type="NCBI Taxonomy" id="3041265"/>
    <lineage>
        <taxon>Bacteria</taxon>
        <taxon>Pseudomonadati</taxon>
        <taxon>Verrucomicrobiota</taxon>
        <taxon>Opitutia</taxon>
        <taxon>Puniceicoccales</taxon>
        <taxon>Coraliomargaritaceae</taxon>
        <taxon>Thalassobacterium</taxon>
    </lineage>
</organism>
<dbReference type="InterPro" id="IPR006775">
    <property type="entry name" value="GH116_catalytic"/>
</dbReference>
<dbReference type="RefSeq" id="WP_308950736.1">
    <property type="nucleotide sequence ID" value="NZ_JARXHW010000027.1"/>
</dbReference>
<keyword evidence="3" id="KW-0378">Hydrolase</keyword>
<evidence type="ECO:0000259" key="2">
    <source>
        <dbReference type="Pfam" id="PF12215"/>
    </source>
</evidence>
<gene>
    <name evidence="3" type="ORF">QEH52_11980</name>
</gene>
<sequence length="876" mass="97140">MNTPTKTSDAFTGRRDFIKASGLTAAMLMVGRMNVMAGPFEAKDFDKIIPADKKLSADWIKSLYARGQATTVKAGKVDYIGMPINGMGTGQVYLSGDGELWCWNLTAEKDKKHTPKGLRYMKPDMAQAPSGQGFAVKVNGKVHTLDSGGFRDVTFTNQYPMAQVDYTDEAIPVGVQLEAYTPFIPLNRDESSYPVIVMRYTVTNHSAKTQEVGIAGWIENLWAGKGAAQSVYRPLEDIATVECSSAGKNGNAVALGVFGQAAADFVEVNQAKPGAEAAFTVGNSDTEGTSRAASIGRQLSLKPGESQTVSFAVSWRIPQVNYGVGFGKKTAPGSYHYATQWPTAADAAAQVASRETELYGTTKQWTDTWYDSSLPYWFLERAFIPIDCMQTQMVQRVYAKGETEDIYNMEEGVRCCPGNCTHVWNYAQGLARIFPEIERECRDRIEYGRGFDPKNGMIFFRYSMKDGAKGRDDALDGTCGTIIRVLRESQMTTDYSFLASIWDRVKLSMDFVIKEWDADEDGILSGAQHNTLDEPWYGKVPWLINVYHAALKASAVMARQMDQPAVAERYERIVAKGAPKMVKELWNEEFGYFVHIPPQDETQMHGSTNGCHIDQVLGDSWLYEIGLDPILPREKTRKALQALWKYNFTPDVAAFRKVMTNGRWYAGPGDAGLVMTSFPHGKVEPKSGNENYAGYLNECMTGFEWQVAAHMLREDMIEEAMAIGKAIYDRYSADKRNPYNEIECSDHYSRAMASYGTYLAACGYRYDGPEAKLGFGPKLSPEDFKAAFTTAEGWGRFTQKVEGGQQNAVLEVGYGRLHLKEFSLDQVKGTKAKSATVAVNGQPVEARFQMVDGCYVLKFESGITIQKGESLQVSLV</sequence>
<protein>
    <submittedName>
        <fullName evidence="3">GH116 family glycosyl hydrolase</fullName>
    </submittedName>
</protein>
<dbReference type="PANTHER" id="PTHR12654:SF0">
    <property type="entry name" value="NON-LYSOSOMAL GLUCOSYLCERAMIDASE"/>
    <property type="match status" value="1"/>
</dbReference>
<reference evidence="3 4" key="1">
    <citation type="submission" date="2023-04" db="EMBL/GenBank/DDBJ databases">
        <title>A novel bacteria isolated from coastal sediment.</title>
        <authorList>
            <person name="Liu X.-J."/>
            <person name="Du Z.-J."/>
        </authorList>
    </citation>
    <scope>NUCLEOTIDE SEQUENCE [LARGE SCALE GENOMIC DNA]</scope>
    <source>
        <strain evidence="3 4">SDUM461003</strain>
    </source>
</reference>
<dbReference type="Pfam" id="PF12215">
    <property type="entry name" value="Glyco_hydr_116N"/>
    <property type="match status" value="1"/>
</dbReference>
<feature type="domain" description="Glycosyl-hydrolase family 116 catalytic region" evidence="1">
    <location>
        <begin position="476"/>
        <end position="754"/>
    </location>
</feature>
<dbReference type="EMBL" id="JARXHW010000027">
    <property type="protein sequence ID" value="MDQ8208232.1"/>
    <property type="molecule type" value="Genomic_DNA"/>
</dbReference>
<dbReference type="Gene3D" id="1.50.10.10">
    <property type="match status" value="1"/>
</dbReference>
<evidence type="ECO:0000259" key="1">
    <source>
        <dbReference type="Pfam" id="PF04685"/>
    </source>
</evidence>
<dbReference type="SUPFAM" id="SSF48208">
    <property type="entry name" value="Six-hairpin glycosidases"/>
    <property type="match status" value="1"/>
</dbReference>
<dbReference type="PROSITE" id="PS51318">
    <property type="entry name" value="TAT"/>
    <property type="match status" value="1"/>
</dbReference>
<dbReference type="InterPro" id="IPR008928">
    <property type="entry name" value="6-hairpin_glycosidase_sf"/>
</dbReference>